<proteinExistence type="predicted"/>
<dbReference type="PANTHER" id="PTHR38075:SF1">
    <property type="entry name" value="DUF4139 DOMAIN-CONTAINING PROTEIN"/>
    <property type="match status" value="1"/>
</dbReference>
<evidence type="ECO:0000313" key="2">
    <source>
        <dbReference type="EMBL" id="QPC97745.1"/>
    </source>
</evidence>
<name>A0A7S8F170_9SPHN</name>
<protein>
    <submittedName>
        <fullName evidence="2">DUF4139 domain-containing protein</fullName>
    </submittedName>
</protein>
<evidence type="ECO:0000313" key="3">
    <source>
        <dbReference type="Proteomes" id="UP000594459"/>
    </source>
</evidence>
<evidence type="ECO:0000256" key="1">
    <source>
        <dbReference type="SAM" id="SignalP"/>
    </source>
</evidence>
<dbReference type="EMBL" id="CP064654">
    <property type="protein sequence ID" value="QPC97745.1"/>
    <property type="molecule type" value="Genomic_DNA"/>
</dbReference>
<accession>A0A7S8F170</accession>
<sequence>MKVRAFSLLATAALLVPASLPAQTTAEKLADPDATSQGDVSVTIYNNDQALVQDVRQLAIGSGRTRIEFPDVSARIRPETLSFSAAGAGIVEQNFDFDLLTPTKLMEKAIGQTVTLIRTNPATGVETRERATVLSTAGGVVVKIGDRIEVLRDDGLPVRTIFDRVPPNLRARPTLSVTVESDRAGTRPASIRYLTPGLGWSADYVALFDEAKGSVDMQGWVTLTNQTGTTFHAADTLLVAGNPSGGNQNIYNRRGYPTPPPPPPGMVQPGTETANRERLGDFYLYPLAERTTIANAQTKQVSFLDIQGVPAKRQYSRTIGWLTTDDRAYNVASMVGFSSSRDQGLGDALPAGTVRFYQRDAQGTPQFIGESAIGHTPMGSQLSLQTGEAFDVFVQSEVIKREKITSDEYERSARYRVIENGEVVRQIEKDRAIDYWRTTMRYTITNAKPSAIEVDLTQQGLDQGWWTRDYRIVSEDVTGRQVNADMRRWTIPVAANSKREVTVVFETRY</sequence>
<reference evidence="2 3" key="1">
    <citation type="submission" date="2020-11" db="EMBL/GenBank/DDBJ databases">
        <title>The genome sequence of Erythrobacter sp. 6D36.</title>
        <authorList>
            <person name="Liu Y."/>
        </authorList>
    </citation>
    <scope>NUCLEOTIDE SEQUENCE [LARGE SCALE GENOMIC DNA]</scope>
    <source>
        <strain evidence="2 3">6D36</strain>
    </source>
</reference>
<dbReference type="AlphaFoldDB" id="A0A7S8F170"/>
<keyword evidence="1" id="KW-0732">Signal</keyword>
<gene>
    <name evidence="2" type="ORF">IRL76_07435</name>
</gene>
<dbReference type="Proteomes" id="UP000594459">
    <property type="component" value="Chromosome"/>
</dbReference>
<feature type="signal peptide" evidence="1">
    <location>
        <begin position="1"/>
        <end position="22"/>
    </location>
</feature>
<dbReference type="KEGG" id="qso:IRL76_07435"/>
<organism evidence="2 3">
    <name type="scientific">Qipengyuania soli</name>
    <dbReference type="NCBI Taxonomy" id="2782568"/>
    <lineage>
        <taxon>Bacteria</taxon>
        <taxon>Pseudomonadati</taxon>
        <taxon>Pseudomonadota</taxon>
        <taxon>Alphaproteobacteria</taxon>
        <taxon>Sphingomonadales</taxon>
        <taxon>Erythrobacteraceae</taxon>
        <taxon>Qipengyuania</taxon>
    </lineage>
</organism>
<feature type="chain" id="PRO_5032544041" evidence="1">
    <location>
        <begin position="23"/>
        <end position="509"/>
    </location>
</feature>
<dbReference type="PANTHER" id="PTHR38075">
    <property type="entry name" value="DUF4139 DOMAIN-CONTAINING PROTEIN"/>
    <property type="match status" value="1"/>
</dbReference>
<keyword evidence="3" id="KW-1185">Reference proteome</keyword>
<dbReference type="RefSeq" id="WP_200980757.1">
    <property type="nucleotide sequence ID" value="NZ_CP064654.1"/>
</dbReference>